<comment type="caution">
    <text evidence="7">The sequence shown here is derived from an EMBL/GenBank/DDBJ whole genome shotgun (WGS) entry which is preliminary data.</text>
</comment>
<dbReference type="AlphaFoldDB" id="A0A2A9ERJ6"/>
<feature type="domain" description="HTH tetR-type" evidence="6">
    <location>
        <begin position="34"/>
        <end position="94"/>
    </location>
</feature>
<evidence type="ECO:0000256" key="5">
    <source>
        <dbReference type="SAM" id="MobiDB-lite"/>
    </source>
</evidence>
<dbReference type="Gene3D" id="1.10.357.10">
    <property type="entry name" value="Tetracycline Repressor, domain 2"/>
    <property type="match status" value="1"/>
</dbReference>
<name>A0A2A9ERJ6_9MICO</name>
<accession>A0A2A9ERJ6</accession>
<dbReference type="SUPFAM" id="SSF48498">
    <property type="entry name" value="Tetracyclin repressor-like, C-terminal domain"/>
    <property type="match status" value="1"/>
</dbReference>
<dbReference type="InterPro" id="IPR001647">
    <property type="entry name" value="HTH_TetR"/>
</dbReference>
<dbReference type="PROSITE" id="PS50977">
    <property type="entry name" value="HTH_TETR_2"/>
    <property type="match status" value="1"/>
</dbReference>
<sequence>MTKQSTPVEPHATANAEEPAPAPVRRGPGRPRHADTEERAYRAVLELFGHRGWAGLSLDGVATHAGIGKSSIYLRWKDKRDLLLDALRDLERRYVTPEETEGMTLRDYLVAHATARANLYLGEHGPAISHLYSAALANPDEFQEIRQERISKGVLSLEDRVQRAVNDGELPPDTPTREFLDAIEGAILVHVLVSSPDTIEDMRAKIDDYVATLVDIQLRGVGAAV</sequence>
<dbReference type="InterPro" id="IPR050109">
    <property type="entry name" value="HTH-type_TetR-like_transc_reg"/>
</dbReference>
<evidence type="ECO:0000256" key="1">
    <source>
        <dbReference type="ARBA" id="ARBA00023015"/>
    </source>
</evidence>
<dbReference type="GO" id="GO:0000976">
    <property type="term" value="F:transcription cis-regulatory region binding"/>
    <property type="evidence" value="ECO:0007669"/>
    <property type="project" value="TreeGrafter"/>
</dbReference>
<dbReference type="RefSeq" id="WP_098485004.1">
    <property type="nucleotide sequence ID" value="NZ_PDJI01000004.1"/>
</dbReference>
<dbReference type="InterPro" id="IPR009057">
    <property type="entry name" value="Homeodomain-like_sf"/>
</dbReference>
<dbReference type="Proteomes" id="UP000222106">
    <property type="component" value="Unassembled WGS sequence"/>
</dbReference>
<proteinExistence type="predicted"/>
<keyword evidence="1" id="KW-0805">Transcription regulation</keyword>
<reference evidence="7 8" key="1">
    <citation type="submission" date="2017-10" db="EMBL/GenBank/DDBJ databases">
        <title>Sequencing the genomes of 1000 actinobacteria strains.</title>
        <authorList>
            <person name="Klenk H.-P."/>
        </authorList>
    </citation>
    <scope>NUCLEOTIDE SEQUENCE [LARGE SCALE GENOMIC DNA]</scope>
    <source>
        <strain evidence="7 8">DSM 21838</strain>
    </source>
</reference>
<evidence type="ECO:0000256" key="3">
    <source>
        <dbReference type="ARBA" id="ARBA00023163"/>
    </source>
</evidence>
<dbReference type="SUPFAM" id="SSF46689">
    <property type="entry name" value="Homeodomain-like"/>
    <property type="match status" value="1"/>
</dbReference>
<dbReference type="Pfam" id="PF00440">
    <property type="entry name" value="TetR_N"/>
    <property type="match status" value="1"/>
</dbReference>
<feature type="DNA-binding region" description="H-T-H motif" evidence="4">
    <location>
        <begin position="57"/>
        <end position="76"/>
    </location>
</feature>
<evidence type="ECO:0000259" key="6">
    <source>
        <dbReference type="PROSITE" id="PS50977"/>
    </source>
</evidence>
<keyword evidence="2 4" id="KW-0238">DNA-binding</keyword>
<keyword evidence="3" id="KW-0804">Transcription</keyword>
<dbReference type="EMBL" id="PDJI01000004">
    <property type="protein sequence ID" value="PFG41206.1"/>
    <property type="molecule type" value="Genomic_DNA"/>
</dbReference>
<keyword evidence="8" id="KW-1185">Reference proteome</keyword>
<evidence type="ECO:0000256" key="4">
    <source>
        <dbReference type="PROSITE-ProRule" id="PRU00335"/>
    </source>
</evidence>
<dbReference type="PANTHER" id="PTHR30055">
    <property type="entry name" value="HTH-TYPE TRANSCRIPTIONAL REGULATOR RUTR"/>
    <property type="match status" value="1"/>
</dbReference>
<dbReference type="OrthoDB" id="9796019at2"/>
<dbReference type="InterPro" id="IPR036271">
    <property type="entry name" value="Tet_transcr_reg_TetR-rel_C_sf"/>
</dbReference>
<organism evidence="7 8">
    <name type="scientific">Georgenia soli</name>
    <dbReference type="NCBI Taxonomy" id="638953"/>
    <lineage>
        <taxon>Bacteria</taxon>
        <taxon>Bacillati</taxon>
        <taxon>Actinomycetota</taxon>
        <taxon>Actinomycetes</taxon>
        <taxon>Micrococcales</taxon>
        <taxon>Bogoriellaceae</taxon>
        <taxon>Georgenia</taxon>
    </lineage>
</organism>
<feature type="region of interest" description="Disordered" evidence="5">
    <location>
        <begin position="1"/>
        <end position="34"/>
    </location>
</feature>
<evidence type="ECO:0000256" key="2">
    <source>
        <dbReference type="ARBA" id="ARBA00023125"/>
    </source>
</evidence>
<gene>
    <name evidence="7" type="ORF">ATJ97_3754</name>
</gene>
<protein>
    <submittedName>
        <fullName evidence="7">TetR family transcriptional regulator</fullName>
    </submittedName>
</protein>
<feature type="compositionally biased region" description="Low complexity" evidence="5">
    <location>
        <begin position="10"/>
        <end position="26"/>
    </location>
</feature>
<dbReference type="GO" id="GO:0003700">
    <property type="term" value="F:DNA-binding transcription factor activity"/>
    <property type="evidence" value="ECO:0007669"/>
    <property type="project" value="TreeGrafter"/>
</dbReference>
<dbReference type="Pfam" id="PF16859">
    <property type="entry name" value="TetR_C_11"/>
    <property type="match status" value="1"/>
</dbReference>
<dbReference type="InterPro" id="IPR011075">
    <property type="entry name" value="TetR_C"/>
</dbReference>
<evidence type="ECO:0000313" key="8">
    <source>
        <dbReference type="Proteomes" id="UP000222106"/>
    </source>
</evidence>
<dbReference type="Gene3D" id="1.10.10.60">
    <property type="entry name" value="Homeodomain-like"/>
    <property type="match status" value="1"/>
</dbReference>
<evidence type="ECO:0000313" key="7">
    <source>
        <dbReference type="EMBL" id="PFG41206.1"/>
    </source>
</evidence>
<dbReference type="PANTHER" id="PTHR30055:SF225">
    <property type="entry name" value="TRANSCRIPTIONAL REGULATORY PROTEIN-RELATED"/>
    <property type="match status" value="1"/>
</dbReference>